<keyword evidence="2" id="KW-1185">Reference proteome</keyword>
<protein>
    <submittedName>
        <fullName evidence="1">Uncharacterized protein</fullName>
    </submittedName>
</protein>
<sequence>MNKKERLKKGDNIGDNIFVLQSISINNITINLKRYYVFSIKKTIIDGNTQKVQFPPTPLETVFTVM</sequence>
<evidence type="ECO:0000313" key="2">
    <source>
        <dbReference type="Proteomes" id="UP000179797"/>
    </source>
</evidence>
<dbReference type="EMBL" id="JRYR02000001">
    <property type="protein sequence ID" value="OHX65124.1"/>
    <property type="molecule type" value="Genomic_DNA"/>
</dbReference>
<dbReference type="Proteomes" id="UP000179797">
    <property type="component" value="Unassembled WGS sequence"/>
</dbReference>
<organism evidence="1 2">
    <name type="scientific">Flammeovirga pacifica</name>
    <dbReference type="NCBI Taxonomy" id="915059"/>
    <lineage>
        <taxon>Bacteria</taxon>
        <taxon>Pseudomonadati</taxon>
        <taxon>Bacteroidota</taxon>
        <taxon>Cytophagia</taxon>
        <taxon>Cytophagales</taxon>
        <taxon>Flammeovirgaceae</taxon>
        <taxon>Flammeovirga</taxon>
    </lineage>
</organism>
<proteinExistence type="predicted"/>
<comment type="caution">
    <text evidence="1">The sequence shown here is derived from an EMBL/GenBank/DDBJ whole genome shotgun (WGS) entry which is preliminary data.</text>
</comment>
<evidence type="ECO:0000313" key="1">
    <source>
        <dbReference type="EMBL" id="OHX65124.1"/>
    </source>
</evidence>
<dbReference type="AlphaFoldDB" id="A0A1S1YVR8"/>
<reference evidence="1 2" key="1">
    <citation type="journal article" date="2012" name="Int. J. Syst. Evol. Microbiol.">
        <title>Flammeovirga pacifica sp. nov., isolated from deep-sea sediment.</title>
        <authorList>
            <person name="Xu H."/>
            <person name="Fu Y."/>
            <person name="Yang N."/>
            <person name="Ding Z."/>
            <person name="Lai Q."/>
            <person name="Zeng R."/>
        </authorList>
    </citation>
    <scope>NUCLEOTIDE SEQUENCE [LARGE SCALE GENOMIC DNA]</scope>
    <source>
        <strain evidence="2">DSM 24597 / LMG 26175 / WPAGA1</strain>
    </source>
</reference>
<gene>
    <name evidence="1" type="ORF">NH26_01520</name>
</gene>
<accession>A0A1S1YVR8</accession>
<name>A0A1S1YVR8_FLAPC</name>